<keyword evidence="2" id="KW-0732">Signal</keyword>
<keyword evidence="4" id="KW-1185">Reference proteome</keyword>
<sequence length="137" mass="15460">MKYSALARLALSLVFFDPIAASSSGSESDELFAKLRSRSFSPHPLSHPDNWKELDDLLEYSKPFGEKCGLRSHLDVRELLTPTWERDTQRTTVETPGSRLATLHQLGALKTAKLTEETPSRRLTDNGDSDYDSEDYK</sequence>
<feature type="chain" id="PRO_5014193003" evidence="2">
    <location>
        <begin position="22"/>
        <end position="137"/>
    </location>
</feature>
<evidence type="ECO:0000256" key="1">
    <source>
        <dbReference type="SAM" id="MobiDB-lite"/>
    </source>
</evidence>
<comment type="caution">
    <text evidence="3">The sequence shown here is derived from an EMBL/GenBank/DDBJ whole genome shotgun (WGS) entry which is preliminary data.</text>
</comment>
<evidence type="ECO:0000313" key="4">
    <source>
        <dbReference type="Proteomes" id="UP000240830"/>
    </source>
</evidence>
<feature type="signal peptide" evidence="2">
    <location>
        <begin position="1"/>
        <end position="21"/>
    </location>
</feature>
<organism evidence="3 4">
    <name type="scientific">Paramicrosporidium saccamoebae</name>
    <dbReference type="NCBI Taxonomy" id="1246581"/>
    <lineage>
        <taxon>Eukaryota</taxon>
        <taxon>Fungi</taxon>
        <taxon>Fungi incertae sedis</taxon>
        <taxon>Cryptomycota</taxon>
        <taxon>Cryptomycota incertae sedis</taxon>
        <taxon>Paramicrosporidium</taxon>
    </lineage>
</organism>
<dbReference type="EMBL" id="MTSL01000162">
    <property type="protein sequence ID" value="PJF17731.1"/>
    <property type="molecule type" value="Genomic_DNA"/>
</dbReference>
<protein>
    <submittedName>
        <fullName evidence="3">Uncharacterized protein</fullName>
    </submittedName>
</protein>
<dbReference type="Proteomes" id="UP000240830">
    <property type="component" value="Unassembled WGS sequence"/>
</dbReference>
<name>A0A2H9TIZ2_9FUNG</name>
<dbReference type="AlphaFoldDB" id="A0A2H9TIZ2"/>
<gene>
    <name evidence="3" type="ORF">PSACC_02456</name>
</gene>
<reference evidence="3 4" key="1">
    <citation type="submission" date="2016-10" db="EMBL/GenBank/DDBJ databases">
        <title>The genome of Paramicrosporidium saccamoebae is the missing link in understanding Cryptomycota and Microsporidia evolution.</title>
        <authorList>
            <person name="Quandt C.A."/>
            <person name="Beaudet D."/>
            <person name="Corsaro D."/>
            <person name="Michel R."/>
            <person name="Corradi N."/>
            <person name="James T."/>
        </authorList>
    </citation>
    <scope>NUCLEOTIDE SEQUENCE [LARGE SCALE GENOMIC DNA]</scope>
    <source>
        <strain evidence="3 4">KSL3</strain>
    </source>
</reference>
<feature type="compositionally biased region" description="Basic and acidic residues" evidence="1">
    <location>
        <begin position="113"/>
        <end position="125"/>
    </location>
</feature>
<feature type="region of interest" description="Disordered" evidence="1">
    <location>
        <begin position="111"/>
        <end position="137"/>
    </location>
</feature>
<accession>A0A2H9TIZ2</accession>
<proteinExistence type="predicted"/>
<evidence type="ECO:0000313" key="3">
    <source>
        <dbReference type="EMBL" id="PJF17731.1"/>
    </source>
</evidence>
<feature type="compositionally biased region" description="Acidic residues" evidence="1">
    <location>
        <begin position="127"/>
        <end position="137"/>
    </location>
</feature>
<evidence type="ECO:0000256" key="2">
    <source>
        <dbReference type="SAM" id="SignalP"/>
    </source>
</evidence>